<dbReference type="EMBL" id="SCLP01000002">
    <property type="protein sequence ID" value="TFF47922.1"/>
    <property type="molecule type" value="Genomic_DNA"/>
</dbReference>
<evidence type="ECO:0008006" key="4">
    <source>
        <dbReference type="Google" id="ProtNLM"/>
    </source>
</evidence>
<sequence>MGTVEEMILKNVVNIGIFGIAFFWLLQYFLKQSEKREDGYKEEINRGEKREEGYRDSIKQNQEVIKESQEIIKSQAKSLETVEEIKMLIKKGDVQ</sequence>
<reference evidence="2 3" key="1">
    <citation type="submission" date="2019-01" db="EMBL/GenBank/DDBJ databases">
        <title>Draft genome sequence of Bacillus sp. DPC6431.</title>
        <authorList>
            <person name="Arbulu S."/>
            <person name="Murphy K."/>
            <person name="O'Sullivan O."/>
            <person name="Rea M.C."/>
            <person name="Hill C."/>
            <person name="Ross R.P."/>
        </authorList>
    </citation>
    <scope>NUCLEOTIDE SEQUENCE [LARGE SCALE GENOMIC DNA]</scope>
    <source>
        <strain evidence="2 3">DPC6431</strain>
    </source>
</reference>
<keyword evidence="1" id="KW-0812">Transmembrane</keyword>
<gene>
    <name evidence="2" type="ORF">EQ803_06525</name>
</gene>
<protein>
    <recommendedName>
        <fullName evidence="4">Bacteriocin biosynthesis protein</fullName>
    </recommendedName>
</protein>
<organism evidence="2 3">
    <name type="scientific">Bacillus thuringiensis</name>
    <dbReference type="NCBI Taxonomy" id="1428"/>
    <lineage>
        <taxon>Bacteria</taxon>
        <taxon>Bacillati</taxon>
        <taxon>Bacillota</taxon>
        <taxon>Bacilli</taxon>
        <taxon>Bacillales</taxon>
        <taxon>Bacillaceae</taxon>
        <taxon>Bacillus</taxon>
        <taxon>Bacillus cereus group</taxon>
    </lineage>
</organism>
<keyword evidence="1" id="KW-0472">Membrane</keyword>
<accession>A0A4Y8TA34</accession>
<dbReference type="Proteomes" id="UP000297630">
    <property type="component" value="Unassembled WGS sequence"/>
</dbReference>
<dbReference type="AlphaFoldDB" id="A0A4Y8TA34"/>
<evidence type="ECO:0000256" key="1">
    <source>
        <dbReference type="SAM" id="Phobius"/>
    </source>
</evidence>
<keyword evidence="1" id="KW-1133">Transmembrane helix</keyword>
<feature type="transmembrane region" description="Helical" evidence="1">
    <location>
        <begin position="12"/>
        <end position="30"/>
    </location>
</feature>
<evidence type="ECO:0000313" key="3">
    <source>
        <dbReference type="Proteomes" id="UP000297630"/>
    </source>
</evidence>
<proteinExistence type="predicted"/>
<name>A0A4Y8TA34_BACTU</name>
<evidence type="ECO:0000313" key="2">
    <source>
        <dbReference type="EMBL" id="TFF47922.1"/>
    </source>
</evidence>
<comment type="caution">
    <text evidence="2">The sequence shown here is derived from an EMBL/GenBank/DDBJ whole genome shotgun (WGS) entry which is preliminary data.</text>
</comment>